<organism evidence="2 3">
    <name type="scientific">Nonomuraea mangrovi</name>
    <dbReference type="NCBI Taxonomy" id="2316207"/>
    <lineage>
        <taxon>Bacteria</taxon>
        <taxon>Bacillati</taxon>
        <taxon>Actinomycetota</taxon>
        <taxon>Actinomycetes</taxon>
        <taxon>Streptosporangiales</taxon>
        <taxon>Streptosporangiaceae</taxon>
        <taxon>Nonomuraea</taxon>
    </lineage>
</organism>
<protein>
    <submittedName>
        <fullName evidence="2">Maleylpyruvate isomerase family mycothiol-dependent enzyme</fullName>
    </submittedName>
</protein>
<name>A0ABW4THH0_9ACTN</name>
<evidence type="ECO:0000313" key="3">
    <source>
        <dbReference type="Proteomes" id="UP001597368"/>
    </source>
</evidence>
<dbReference type="InterPro" id="IPR034660">
    <property type="entry name" value="DinB/YfiT-like"/>
</dbReference>
<sequence length="208" mass="22617">MNDIRAAIAAERRDLAAVLAGLSPEQWDEPTLCDGWRVREVVAHMTMAFRYSLPKVALGLLMARGDFNRAADRFARRDAGRMTPAQLTASLGQNANHPWKPPGGGHEGALAHDVIHGLDITVPLGLDRKVPEDRLRPALPDDPSDRSVAFFGADLDGVEFRADDLDWTFGSGTPVHGSAQDLLLAICGRKLPRGRLRGAPAARFTIVR</sequence>
<keyword evidence="2" id="KW-0413">Isomerase</keyword>
<accession>A0ABW4THH0</accession>
<dbReference type="GO" id="GO:0016853">
    <property type="term" value="F:isomerase activity"/>
    <property type="evidence" value="ECO:0007669"/>
    <property type="project" value="UniProtKB-KW"/>
</dbReference>
<evidence type="ECO:0000313" key="2">
    <source>
        <dbReference type="EMBL" id="MFD1939854.1"/>
    </source>
</evidence>
<comment type="caution">
    <text evidence="2">The sequence shown here is derived from an EMBL/GenBank/DDBJ whole genome shotgun (WGS) entry which is preliminary data.</text>
</comment>
<proteinExistence type="predicted"/>
<dbReference type="RefSeq" id="WP_379582522.1">
    <property type="nucleotide sequence ID" value="NZ_JBHUFV010000098.1"/>
</dbReference>
<dbReference type="InterPro" id="IPR024344">
    <property type="entry name" value="MDMPI_metal-binding"/>
</dbReference>
<evidence type="ECO:0000259" key="1">
    <source>
        <dbReference type="Pfam" id="PF11716"/>
    </source>
</evidence>
<dbReference type="InterPro" id="IPR017517">
    <property type="entry name" value="Maleyloyr_isom"/>
</dbReference>
<dbReference type="SUPFAM" id="SSF109854">
    <property type="entry name" value="DinB/YfiT-like putative metalloenzymes"/>
    <property type="match status" value="1"/>
</dbReference>
<dbReference type="EMBL" id="JBHUFV010000098">
    <property type="protein sequence ID" value="MFD1939854.1"/>
    <property type="molecule type" value="Genomic_DNA"/>
</dbReference>
<dbReference type="Gene3D" id="1.20.120.450">
    <property type="entry name" value="dinb family like domain"/>
    <property type="match status" value="1"/>
</dbReference>
<dbReference type="Pfam" id="PF11716">
    <property type="entry name" value="MDMPI_N"/>
    <property type="match status" value="1"/>
</dbReference>
<keyword evidence="3" id="KW-1185">Reference proteome</keyword>
<feature type="domain" description="Mycothiol-dependent maleylpyruvate isomerase metal-binding" evidence="1">
    <location>
        <begin position="9"/>
        <end position="91"/>
    </location>
</feature>
<dbReference type="Proteomes" id="UP001597368">
    <property type="component" value="Unassembled WGS sequence"/>
</dbReference>
<reference evidence="3" key="1">
    <citation type="journal article" date="2019" name="Int. J. Syst. Evol. Microbiol.">
        <title>The Global Catalogue of Microorganisms (GCM) 10K type strain sequencing project: providing services to taxonomists for standard genome sequencing and annotation.</title>
        <authorList>
            <consortium name="The Broad Institute Genomics Platform"/>
            <consortium name="The Broad Institute Genome Sequencing Center for Infectious Disease"/>
            <person name="Wu L."/>
            <person name="Ma J."/>
        </authorList>
    </citation>
    <scope>NUCLEOTIDE SEQUENCE [LARGE SCALE GENOMIC DNA]</scope>
    <source>
        <strain evidence="3">ICMP 6774ER</strain>
    </source>
</reference>
<dbReference type="NCBIfam" id="TIGR03083">
    <property type="entry name" value="maleylpyruvate isomerase family mycothiol-dependent enzyme"/>
    <property type="match status" value="1"/>
</dbReference>
<gene>
    <name evidence="2" type="ORF">ACFSKW_51200</name>
</gene>